<dbReference type="InterPro" id="IPR053781">
    <property type="entry name" value="F-box_AtFBL13-like"/>
</dbReference>
<accession>A0AAV1DU83</accession>
<gene>
    <name evidence="3" type="ORF">OLC1_LOCUS18851</name>
</gene>
<evidence type="ECO:0000259" key="2">
    <source>
        <dbReference type="Pfam" id="PF24758"/>
    </source>
</evidence>
<keyword evidence="4" id="KW-1185">Reference proteome</keyword>
<dbReference type="AlphaFoldDB" id="A0AAV1DU83"/>
<proteinExistence type="predicted"/>
<sequence length="420" mass="47289">MESLIALRASSENPQCSDGSNASPIDRISNLPEPIICYILSLLPTDAAIVTSSLSKSWQFLWTKVSVVDLDFCSCAFDVIEIVEIVNKVLIQLKSEKLDKFRLCGTDVDWDRVNVSKWLSEAIARNVKVIDMGLGDFVDGEPIQLPATLFTCETLESLRLGGPFLIEVPGTVHLPKLAVLELDDVFYKCDKAFHEFISSCSGLYSLSVYRKNLNDGLIVCAISSRSLRFLQLVYYYDDIDDASLWNKHLKIEAPALEHLILTDAVSIMFSLEGLISLRKVELDLNDQCCDRYCNLVVKQVEAMNCVKVLKLTGETWVSLTHATTRLSAKFEKLTKLYITYSDWTSYAYWGDFTWSFLNDLLDCSAKLEVLQITKDSGCKRGYAPGHKHEICWRKPSKVPECLSRSLAQVSFYGFEGLPMS</sequence>
<feature type="domain" description="F-box" evidence="1">
    <location>
        <begin position="28"/>
        <end position="66"/>
    </location>
</feature>
<dbReference type="InterPro" id="IPR055411">
    <property type="entry name" value="LRR_FXL15/At3g58940/PEG3-like"/>
</dbReference>
<dbReference type="InterPro" id="IPR032675">
    <property type="entry name" value="LRR_dom_sf"/>
</dbReference>
<dbReference type="SUPFAM" id="SSF52047">
    <property type="entry name" value="RNI-like"/>
    <property type="match status" value="1"/>
</dbReference>
<reference evidence="3" key="1">
    <citation type="submission" date="2023-03" db="EMBL/GenBank/DDBJ databases">
        <authorList>
            <person name="Julca I."/>
        </authorList>
    </citation>
    <scope>NUCLEOTIDE SEQUENCE</scope>
</reference>
<evidence type="ECO:0000313" key="3">
    <source>
        <dbReference type="EMBL" id="CAI9111455.1"/>
    </source>
</evidence>
<evidence type="ECO:0000313" key="4">
    <source>
        <dbReference type="Proteomes" id="UP001161247"/>
    </source>
</evidence>
<dbReference type="InterPro" id="IPR050232">
    <property type="entry name" value="FBL13/AtMIF1-like"/>
</dbReference>
<dbReference type="CDD" id="cd22160">
    <property type="entry name" value="F-box_AtFBL13-like"/>
    <property type="match status" value="1"/>
</dbReference>
<dbReference type="PANTHER" id="PTHR31900:SF34">
    <property type="entry name" value="EMB|CAB62440.1-RELATED"/>
    <property type="match status" value="1"/>
</dbReference>
<feature type="domain" description="F-box/LRR-repeat protein 15/At3g58940/PEG3-like LRR" evidence="2">
    <location>
        <begin position="116"/>
        <end position="265"/>
    </location>
</feature>
<dbReference type="SUPFAM" id="SSF81383">
    <property type="entry name" value="F-box domain"/>
    <property type="match status" value="1"/>
</dbReference>
<dbReference type="Pfam" id="PF24758">
    <property type="entry name" value="LRR_At5g56370"/>
    <property type="match status" value="1"/>
</dbReference>
<dbReference type="InterPro" id="IPR001810">
    <property type="entry name" value="F-box_dom"/>
</dbReference>
<dbReference type="Proteomes" id="UP001161247">
    <property type="component" value="Chromosome 6"/>
</dbReference>
<protein>
    <submittedName>
        <fullName evidence="3">OLC1v1011677C1</fullName>
    </submittedName>
</protein>
<dbReference type="EMBL" id="OX459123">
    <property type="protein sequence ID" value="CAI9111455.1"/>
    <property type="molecule type" value="Genomic_DNA"/>
</dbReference>
<dbReference type="Pfam" id="PF00646">
    <property type="entry name" value="F-box"/>
    <property type="match status" value="1"/>
</dbReference>
<dbReference type="InterPro" id="IPR036047">
    <property type="entry name" value="F-box-like_dom_sf"/>
</dbReference>
<organism evidence="3 4">
    <name type="scientific">Oldenlandia corymbosa var. corymbosa</name>
    <dbReference type="NCBI Taxonomy" id="529605"/>
    <lineage>
        <taxon>Eukaryota</taxon>
        <taxon>Viridiplantae</taxon>
        <taxon>Streptophyta</taxon>
        <taxon>Embryophyta</taxon>
        <taxon>Tracheophyta</taxon>
        <taxon>Spermatophyta</taxon>
        <taxon>Magnoliopsida</taxon>
        <taxon>eudicotyledons</taxon>
        <taxon>Gunneridae</taxon>
        <taxon>Pentapetalae</taxon>
        <taxon>asterids</taxon>
        <taxon>lamiids</taxon>
        <taxon>Gentianales</taxon>
        <taxon>Rubiaceae</taxon>
        <taxon>Rubioideae</taxon>
        <taxon>Spermacoceae</taxon>
        <taxon>Hedyotis-Oldenlandia complex</taxon>
        <taxon>Oldenlandia</taxon>
    </lineage>
</organism>
<dbReference type="PANTHER" id="PTHR31900">
    <property type="entry name" value="F-BOX/RNI SUPERFAMILY PROTEIN-RELATED"/>
    <property type="match status" value="1"/>
</dbReference>
<name>A0AAV1DU83_OLDCO</name>
<dbReference type="Gene3D" id="3.80.10.10">
    <property type="entry name" value="Ribonuclease Inhibitor"/>
    <property type="match status" value="1"/>
</dbReference>
<evidence type="ECO:0000259" key="1">
    <source>
        <dbReference type="Pfam" id="PF00646"/>
    </source>
</evidence>